<keyword evidence="1" id="KW-0472">Membrane</keyword>
<reference evidence="2" key="1">
    <citation type="journal article" date="2014" name="Genome Announc.">
        <title>Draft Genome Sequences of Three Alkaliphilic Bacillus Strains, Bacillus wakoensis JCM 9140T, Bacillus akibai JCM 9157T, and Bacillus hemicellulosilyticus JCM 9152T.</title>
        <authorList>
            <person name="Yuki M."/>
            <person name="Oshima K."/>
            <person name="Suda W."/>
            <person name="Oshida Y."/>
            <person name="Kitamura K."/>
            <person name="Iida T."/>
            <person name="Hattori M."/>
            <person name="Ohkuma M."/>
        </authorList>
    </citation>
    <scope>NUCLEOTIDE SEQUENCE [LARGE SCALE GENOMIC DNA]</scope>
    <source>
        <strain evidence="2">JCM 9140</strain>
    </source>
</reference>
<accession>W4PYT2</accession>
<keyword evidence="3" id="KW-1185">Reference proteome</keyword>
<dbReference type="EMBL" id="BAUT01000005">
    <property type="protein sequence ID" value="GAE24892.1"/>
    <property type="molecule type" value="Genomic_DNA"/>
</dbReference>
<dbReference type="Proteomes" id="UP000018890">
    <property type="component" value="Unassembled WGS sequence"/>
</dbReference>
<keyword evidence="1" id="KW-0812">Transmembrane</keyword>
<sequence length="144" mass="16565">MKKGWGWFSLILCLSLFLFITMFPESASAHRMLIEQVDEQTLHIRYDDGSPAKLAFVSVFDENGTLLYENSVDNRGDFTIKNSLKPYRFVADDGLGHRATFITGNQEQGIETIPLWIRTLLGVTFLFFIAAFFYYRSGEKTTMR</sequence>
<dbReference type="AlphaFoldDB" id="W4PYT2"/>
<organism evidence="2 3">
    <name type="scientific">Halalkalibacter wakoensis JCM 9140</name>
    <dbReference type="NCBI Taxonomy" id="1236970"/>
    <lineage>
        <taxon>Bacteria</taxon>
        <taxon>Bacillati</taxon>
        <taxon>Bacillota</taxon>
        <taxon>Bacilli</taxon>
        <taxon>Bacillales</taxon>
        <taxon>Bacillaceae</taxon>
        <taxon>Halalkalibacter</taxon>
    </lineage>
</organism>
<feature type="transmembrane region" description="Helical" evidence="1">
    <location>
        <begin position="115"/>
        <end position="135"/>
    </location>
</feature>
<keyword evidence="1" id="KW-1133">Transmembrane helix</keyword>
<protein>
    <submittedName>
        <fullName evidence="2">Uncharacterized protein</fullName>
    </submittedName>
</protein>
<gene>
    <name evidence="2" type="ORF">JCM9140_855</name>
</gene>
<evidence type="ECO:0000313" key="2">
    <source>
        <dbReference type="EMBL" id="GAE24892.1"/>
    </source>
</evidence>
<evidence type="ECO:0000256" key="1">
    <source>
        <dbReference type="SAM" id="Phobius"/>
    </source>
</evidence>
<evidence type="ECO:0000313" key="3">
    <source>
        <dbReference type="Proteomes" id="UP000018890"/>
    </source>
</evidence>
<name>W4PYT2_9BACI</name>
<proteinExistence type="predicted"/>
<dbReference type="OrthoDB" id="2886722at2"/>
<comment type="caution">
    <text evidence="2">The sequence shown here is derived from an EMBL/GenBank/DDBJ whole genome shotgun (WGS) entry which is preliminary data.</text>
</comment>
<dbReference type="STRING" id="1236970.JCM9140_855"/>
<dbReference type="RefSeq" id="WP_034742551.1">
    <property type="nucleotide sequence ID" value="NZ_BAUT01000005.1"/>
</dbReference>